<dbReference type="Proteomes" id="UP000257109">
    <property type="component" value="Unassembled WGS sequence"/>
</dbReference>
<feature type="non-terminal residue" evidence="1">
    <location>
        <position position="1"/>
    </location>
</feature>
<gene>
    <name evidence="1" type="ORF">CR513_20507</name>
</gene>
<accession>A0A371H2A9</accession>
<reference evidence="1" key="1">
    <citation type="submission" date="2018-05" db="EMBL/GenBank/DDBJ databases">
        <title>Draft genome of Mucuna pruriens seed.</title>
        <authorList>
            <person name="Nnadi N.E."/>
            <person name="Vos R."/>
            <person name="Hasami M.H."/>
            <person name="Devisetty U.K."/>
            <person name="Aguiy J.C."/>
        </authorList>
    </citation>
    <scope>NUCLEOTIDE SEQUENCE [LARGE SCALE GENOMIC DNA]</scope>
    <source>
        <strain evidence="1">JCA_2017</strain>
    </source>
</reference>
<dbReference type="AlphaFoldDB" id="A0A371H2A9"/>
<organism evidence="1 2">
    <name type="scientific">Mucuna pruriens</name>
    <name type="common">Velvet bean</name>
    <name type="synonym">Dolichos pruriens</name>
    <dbReference type="NCBI Taxonomy" id="157652"/>
    <lineage>
        <taxon>Eukaryota</taxon>
        <taxon>Viridiplantae</taxon>
        <taxon>Streptophyta</taxon>
        <taxon>Embryophyta</taxon>
        <taxon>Tracheophyta</taxon>
        <taxon>Spermatophyta</taxon>
        <taxon>Magnoliopsida</taxon>
        <taxon>eudicotyledons</taxon>
        <taxon>Gunneridae</taxon>
        <taxon>Pentapetalae</taxon>
        <taxon>rosids</taxon>
        <taxon>fabids</taxon>
        <taxon>Fabales</taxon>
        <taxon>Fabaceae</taxon>
        <taxon>Papilionoideae</taxon>
        <taxon>50 kb inversion clade</taxon>
        <taxon>NPAAA clade</taxon>
        <taxon>indigoferoid/millettioid clade</taxon>
        <taxon>Phaseoleae</taxon>
        <taxon>Mucuna</taxon>
    </lineage>
</organism>
<name>A0A371H2A9_MUCPR</name>
<proteinExistence type="predicted"/>
<dbReference type="EMBL" id="QJKJ01003816">
    <property type="protein sequence ID" value="RDX96793.1"/>
    <property type="molecule type" value="Genomic_DNA"/>
</dbReference>
<sequence>MPAVSFVALSNSNQGGLAVTMVMFSTNQWVLFRARLFVFVWFSVETGKNLHEGEEFPVKLEEIR</sequence>
<evidence type="ECO:0000313" key="2">
    <source>
        <dbReference type="Proteomes" id="UP000257109"/>
    </source>
</evidence>
<comment type="caution">
    <text evidence="1">The sequence shown here is derived from an EMBL/GenBank/DDBJ whole genome shotgun (WGS) entry which is preliminary data.</text>
</comment>
<keyword evidence="2" id="KW-1185">Reference proteome</keyword>
<protein>
    <submittedName>
        <fullName evidence="1">Uncharacterized protein</fullName>
    </submittedName>
</protein>
<evidence type="ECO:0000313" key="1">
    <source>
        <dbReference type="EMBL" id="RDX96793.1"/>
    </source>
</evidence>